<dbReference type="AlphaFoldDB" id="A0A5J4UJH5"/>
<reference evidence="1 2" key="1">
    <citation type="submission" date="2019-03" db="EMBL/GenBank/DDBJ databases">
        <title>Single cell metagenomics reveals metabolic interactions within the superorganism composed of flagellate Streblomastix strix and complex community of Bacteroidetes bacteria on its surface.</title>
        <authorList>
            <person name="Treitli S.C."/>
            <person name="Kolisko M."/>
            <person name="Husnik F."/>
            <person name="Keeling P."/>
            <person name="Hampl V."/>
        </authorList>
    </citation>
    <scope>NUCLEOTIDE SEQUENCE [LARGE SCALE GENOMIC DNA]</scope>
    <source>
        <strain evidence="1">ST1C</strain>
    </source>
</reference>
<sequence length="219" mass="24509">MENAALQNTPLACGTPIFITYKEPNEGGNGGQMRELKVMYIVRDKQKEANSSYLIPDNNIEYYDPQRSGFQATDFSQKSTQTSELRTSSVEQDSNLVYQQNGAARLGFNEFGSSSAHPTLIGDPEIQTQILSSSHTSASSEQLDDDILLLSDQEFHFDISPEDMAIVGQPEWQEKSMRISENSPQAANDTMHNFSIPSIYAIYQSQELEINQTFTNDCQ</sequence>
<name>A0A5J4UJH5_9EUKA</name>
<dbReference type="EMBL" id="SNRW01016054">
    <property type="protein sequence ID" value="KAA6369755.1"/>
    <property type="molecule type" value="Genomic_DNA"/>
</dbReference>
<evidence type="ECO:0000313" key="2">
    <source>
        <dbReference type="Proteomes" id="UP000324800"/>
    </source>
</evidence>
<evidence type="ECO:0000313" key="1">
    <source>
        <dbReference type="EMBL" id="KAA6369755.1"/>
    </source>
</evidence>
<dbReference type="Proteomes" id="UP000324800">
    <property type="component" value="Unassembled WGS sequence"/>
</dbReference>
<comment type="caution">
    <text evidence="1">The sequence shown here is derived from an EMBL/GenBank/DDBJ whole genome shotgun (WGS) entry which is preliminary data.</text>
</comment>
<organism evidence="1 2">
    <name type="scientific">Streblomastix strix</name>
    <dbReference type="NCBI Taxonomy" id="222440"/>
    <lineage>
        <taxon>Eukaryota</taxon>
        <taxon>Metamonada</taxon>
        <taxon>Preaxostyla</taxon>
        <taxon>Oxymonadida</taxon>
        <taxon>Streblomastigidae</taxon>
        <taxon>Streblomastix</taxon>
    </lineage>
</organism>
<gene>
    <name evidence="1" type="ORF">EZS28_034719</name>
</gene>
<protein>
    <submittedName>
        <fullName evidence="1">Uncharacterized protein</fullName>
    </submittedName>
</protein>
<accession>A0A5J4UJH5</accession>
<proteinExistence type="predicted"/>